<name>A0A329RZ74_9STRA</name>
<evidence type="ECO:0000313" key="2">
    <source>
        <dbReference type="Proteomes" id="UP000251314"/>
    </source>
</evidence>
<evidence type="ECO:0000313" key="1">
    <source>
        <dbReference type="EMBL" id="RAW29785.1"/>
    </source>
</evidence>
<reference evidence="1 2" key="1">
    <citation type="submission" date="2018-01" db="EMBL/GenBank/DDBJ databases">
        <title>Draft genome of the strawberry crown rot pathogen Phytophthora cactorum.</title>
        <authorList>
            <person name="Armitage A.D."/>
            <person name="Lysoe E."/>
            <person name="Nellist C.F."/>
            <person name="Harrison R.J."/>
            <person name="Brurberg M.B."/>
        </authorList>
    </citation>
    <scope>NUCLEOTIDE SEQUENCE [LARGE SCALE GENOMIC DNA]</scope>
    <source>
        <strain evidence="1 2">10300</strain>
    </source>
</reference>
<proteinExistence type="predicted"/>
<accession>A0A329RZ74</accession>
<keyword evidence="2" id="KW-1185">Reference proteome</keyword>
<dbReference type="EMBL" id="MJFZ01000407">
    <property type="protein sequence ID" value="RAW29785.1"/>
    <property type="molecule type" value="Genomic_DNA"/>
</dbReference>
<sequence>MSSGFSYPQPIFTSPIYNPAFYLKLDASGYLTYEYAQALYLDKNNYRLTYISGIVPGSATAGKALVFDSSGNISGLGVVSWCSITLNGTNLTSALSYTTGVTPGTASASKAVVLDSKSTVSGSEGGFDSGLRISPATQNALVYSNMGFWTPAYGDCYLHMSSYNQTCVHTRPLTNADCNAPMPNVSLCNGGDVVHRRAVMITANALTSSNNYAPVCKLQITSDTTFQSRAIRICNSNFTNSMEIQIENAASGSVFIGSITNSPLKFGTNNTTKMTLTTDGRLGIGKTSPRPGLEVIGTYTYTISNITTNTYIYNVSNNGWANLGGGPVSITICALFNDDIYVNNSVYTSSDRRLKENIKKK</sequence>
<dbReference type="VEuPathDB" id="FungiDB:PC110_g13841"/>
<organism evidence="1 2">
    <name type="scientific">Phytophthora cactorum</name>
    <dbReference type="NCBI Taxonomy" id="29920"/>
    <lineage>
        <taxon>Eukaryota</taxon>
        <taxon>Sar</taxon>
        <taxon>Stramenopiles</taxon>
        <taxon>Oomycota</taxon>
        <taxon>Peronosporomycetes</taxon>
        <taxon>Peronosporales</taxon>
        <taxon>Peronosporaceae</taxon>
        <taxon>Phytophthora</taxon>
    </lineage>
</organism>
<dbReference type="AlphaFoldDB" id="A0A329RZ74"/>
<comment type="caution">
    <text evidence="1">The sequence shown here is derived from an EMBL/GenBank/DDBJ whole genome shotgun (WGS) entry which is preliminary data.</text>
</comment>
<gene>
    <name evidence="1" type="ORF">PC110_g13841</name>
</gene>
<evidence type="ECO:0008006" key="3">
    <source>
        <dbReference type="Google" id="ProtNLM"/>
    </source>
</evidence>
<protein>
    <recommendedName>
        <fullName evidence="3">Intramolecular chaperone auto-processing domain</fullName>
    </recommendedName>
</protein>
<dbReference type="OrthoDB" id="125565at2759"/>
<dbReference type="Proteomes" id="UP000251314">
    <property type="component" value="Unassembled WGS sequence"/>
</dbReference>